<dbReference type="CDD" id="cd04491">
    <property type="entry name" value="SoSSB_OBF"/>
    <property type="match status" value="1"/>
</dbReference>
<evidence type="ECO:0000313" key="3">
    <source>
        <dbReference type="Proteomes" id="UP000595140"/>
    </source>
</evidence>
<keyword evidence="3" id="KW-1185">Reference proteome</keyword>
<name>A0A484MGW3_9ASTE</name>
<dbReference type="InterPro" id="IPR012340">
    <property type="entry name" value="NA-bd_OB-fold"/>
</dbReference>
<dbReference type="InterPro" id="IPR048970">
    <property type="entry name" value="OB_Ssb-like"/>
</dbReference>
<dbReference type="Pfam" id="PF21473">
    <property type="entry name" value="OB_Ssb-like"/>
    <property type="match status" value="1"/>
</dbReference>
<organism evidence="2 3">
    <name type="scientific">Cuscuta campestris</name>
    <dbReference type="NCBI Taxonomy" id="132261"/>
    <lineage>
        <taxon>Eukaryota</taxon>
        <taxon>Viridiplantae</taxon>
        <taxon>Streptophyta</taxon>
        <taxon>Embryophyta</taxon>
        <taxon>Tracheophyta</taxon>
        <taxon>Spermatophyta</taxon>
        <taxon>Magnoliopsida</taxon>
        <taxon>eudicotyledons</taxon>
        <taxon>Gunneridae</taxon>
        <taxon>Pentapetalae</taxon>
        <taxon>asterids</taxon>
        <taxon>lamiids</taxon>
        <taxon>Solanales</taxon>
        <taxon>Convolvulaceae</taxon>
        <taxon>Cuscuteae</taxon>
        <taxon>Cuscuta</taxon>
        <taxon>Cuscuta subgen. Grammica</taxon>
        <taxon>Cuscuta sect. Cleistogrammica</taxon>
    </lineage>
</organism>
<dbReference type="Proteomes" id="UP000595140">
    <property type="component" value="Unassembled WGS sequence"/>
</dbReference>
<dbReference type="EMBL" id="OOIL02003369">
    <property type="protein sequence ID" value="VFQ87767.1"/>
    <property type="molecule type" value="Genomic_DNA"/>
</dbReference>
<gene>
    <name evidence="2" type="ORF">CCAM_LOCUS29543</name>
</gene>
<proteinExistence type="predicted"/>
<dbReference type="Gene3D" id="2.40.50.140">
    <property type="entry name" value="Nucleic acid-binding proteins"/>
    <property type="match status" value="1"/>
</dbReference>
<dbReference type="OrthoDB" id="2274046at2759"/>
<reference evidence="2 3" key="1">
    <citation type="submission" date="2018-04" db="EMBL/GenBank/DDBJ databases">
        <authorList>
            <person name="Vogel A."/>
        </authorList>
    </citation>
    <scope>NUCLEOTIDE SEQUENCE [LARGE SCALE GENOMIC DNA]</scope>
</reference>
<dbReference type="SUPFAM" id="SSF50249">
    <property type="entry name" value="Nucleic acid-binding proteins"/>
    <property type="match status" value="1"/>
</dbReference>
<evidence type="ECO:0000259" key="1">
    <source>
        <dbReference type="Pfam" id="PF21473"/>
    </source>
</evidence>
<dbReference type="AlphaFoldDB" id="A0A484MGW3"/>
<accession>A0A484MGW3</accession>
<feature type="domain" description="Single-stranded DNA binding protein Ssb-like OB fold" evidence="1">
    <location>
        <begin position="16"/>
        <end position="101"/>
    </location>
</feature>
<evidence type="ECO:0000313" key="2">
    <source>
        <dbReference type="EMBL" id="VFQ87767.1"/>
    </source>
</evidence>
<dbReference type="PANTHER" id="PTHR31472">
    <property type="entry name" value="OS05G0244600 PROTEIN"/>
    <property type="match status" value="1"/>
</dbReference>
<dbReference type="PANTHER" id="PTHR31472:SF20">
    <property type="entry name" value="OB DOMAIN-CONTAINING PROTEIN"/>
    <property type="match status" value="1"/>
</dbReference>
<sequence length="127" mass="13990">MAEQKKQADLTKVNQLRPSTFGLSLKVKVVSSKLIGQSGRAQGRVAECLVGDESGIVVFTARNDQVDIMREGTTVLLTNARVDLFKGSMRLALDRFGRVEVTTDADFSVQTDNNLSLIEFERIVVMV</sequence>
<protein>
    <recommendedName>
        <fullName evidence="1">Single-stranded DNA binding protein Ssb-like OB fold domain-containing protein</fullName>
    </recommendedName>
</protein>